<evidence type="ECO:0000313" key="2">
    <source>
        <dbReference type="Proteomes" id="UP000502665"/>
    </source>
</evidence>
<protein>
    <submittedName>
        <fullName evidence="1">Uncharacterized protein</fullName>
    </submittedName>
</protein>
<evidence type="ECO:0000313" key="1">
    <source>
        <dbReference type="EMBL" id="QJT06430.1"/>
    </source>
</evidence>
<dbReference type="AlphaFoldDB" id="A0A6M4X0T9"/>
<reference evidence="1" key="1">
    <citation type="submission" date="2020-03" db="EMBL/GenBank/DDBJ databases">
        <title>Molecular networking-based the target discovery of potent antiproliferative macrolactams: 5/6/7/16 polycyclic ansamycins and glycosylated trienomycin from Streptomyces cacaoi subsp. asoensis.</title>
        <authorList>
            <person name="Liu L.-L."/>
        </authorList>
    </citation>
    <scope>NUCLEOTIDE SEQUENCE [LARGE SCALE GENOMIC DNA]</scope>
    <source>
        <strain evidence="1">H2S5</strain>
    </source>
</reference>
<dbReference type="EMBL" id="CP049838">
    <property type="protein sequence ID" value="QJT06430.1"/>
    <property type="molecule type" value="Genomic_DNA"/>
</dbReference>
<keyword evidence="2" id="KW-1185">Reference proteome</keyword>
<dbReference type="Proteomes" id="UP000502665">
    <property type="component" value="Chromosome"/>
</dbReference>
<dbReference type="Gene3D" id="1.25.40.10">
    <property type="entry name" value="Tetratricopeptide repeat domain"/>
    <property type="match status" value="1"/>
</dbReference>
<proteinExistence type="predicted"/>
<name>A0A6M4X0T9_9ACTN</name>
<dbReference type="InterPro" id="IPR011990">
    <property type="entry name" value="TPR-like_helical_dom_sf"/>
</dbReference>
<organism evidence="1 2">
    <name type="scientific">Streptomyces asoensis</name>
    <dbReference type="NCBI Taxonomy" id="249586"/>
    <lineage>
        <taxon>Bacteria</taxon>
        <taxon>Bacillati</taxon>
        <taxon>Actinomycetota</taxon>
        <taxon>Actinomycetes</taxon>
        <taxon>Kitasatosporales</taxon>
        <taxon>Streptomycetaceae</taxon>
        <taxon>Streptomyces</taxon>
    </lineage>
</organism>
<sequence>MQCPDHVLTVLRRHPDLARLAAGSFDFDLDRAEHVEAVRLASGAPLEAVAGDDTGGTYFACAGGAVLYASSEGQAGLIGTSMDEALEILFGLPGWHDYTDLDLQADDDVLEELFTRTEDEIRSSYGPELDADRSRLLSELGLRQLPRREILRRLQKSLLRTEPEFLLLNADEGCAYELLDRLRRPPLWQAVLAQGRADLVRMRADHSCWDEIATDPIRRAAVLRAAQYDRQSGDLQLLRKLLQHEARSGATEELRLVAVLVALHGKTEDYLLLQALREANADVHFLLGGFPGSSRALSQWAADFDSSNYGQDPDDEDDFTWAALARRQGMNELARSALIRMLDNTGPRDAILLGALARELEALGDLGQATRARRLYASLQEDTGMRGTALADLASLQRRSGKVEAAWQSLQKAVTVLDGPPPPPPTDQLALDFGLPQPLCPTTTWRDLGLGLRITEEHFLITQAAVPLGLHEVAQEAFKTGKAMLDSLPHPTESLRQAAGAAEVLAVPR</sequence>
<gene>
    <name evidence="1" type="ORF">G9272_44170</name>
</gene>
<dbReference type="RefSeq" id="WP_171401742.1">
    <property type="nucleotide sequence ID" value="NZ_CP049838.1"/>
</dbReference>
<accession>A0A6M4X0T9</accession>